<dbReference type="EMBL" id="SBKO01000001">
    <property type="protein sequence ID" value="RXR21074.1"/>
    <property type="molecule type" value="Genomic_DNA"/>
</dbReference>
<dbReference type="OrthoDB" id="1375602at2"/>
<accession>A0A4Q1K745</accession>
<keyword evidence="3" id="KW-1185">Reference proteome</keyword>
<sequence>MKKILYISFLIFTCGVFSQVGIGTANPQKELHVAGTTSTIRIEKLDAVNSPTLNDGVKLAPVYVTENGDLTLTPPNYTTAGPPAVPGAPLNFLITLQNFIPDGALGYGVVLNNGLGVTNASGLIQTVPFTAPQSALIEVKYGVTVLLSDVDINVGPSAFADISARNFKVYFHIDLNNDGLDAAELSKKYGVKGQSYASFNQGIIGYPYMNSHGYANIPAGNHSLKFFAETNDGTNLYTSAGFGGAQDFLKIRIFN</sequence>
<dbReference type="Proteomes" id="UP000290283">
    <property type="component" value="Unassembled WGS sequence"/>
</dbReference>
<organism evidence="2 3">
    <name type="scientific">Flavobacterium amnicola</name>
    <dbReference type="NCBI Taxonomy" id="2506422"/>
    <lineage>
        <taxon>Bacteria</taxon>
        <taxon>Pseudomonadati</taxon>
        <taxon>Bacteroidota</taxon>
        <taxon>Flavobacteriia</taxon>
        <taxon>Flavobacteriales</taxon>
        <taxon>Flavobacteriaceae</taxon>
        <taxon>Flavobacterium</taxon>
    </lineage>
</organism>
<keyword evidence="1" id="KW-0732">Signal</keyword>
<name>A0A4Q1K745_9FLAO</name>
<gene>
    <name evidence="2" type="ORF">EQG63_03805</name>
</gene>
<evidence type="ECO:0000256" key="1">
    <source>
        <dbReference type="SAM" id="SignalP"/>
    </source>
</evidence>
<evidence type="ECO:0000313" key="3">
    <source>
        <dbReference type="Proteomes" id="UP000290283"/>
    </source>
</evidence>
<comment type="caution">
    <text evidence="2">The sequence shown here is derived from an EMBL/GenBank/DDBJ whole genome shotgun (WGS) entry which is preliminary data.</text>
</comment>
<protein>
    <submittedName>
        <fullName evidence="2">Uncharacterized protein</fullName>
    </submittedName>
</protein>
<feature type="chain" id="PRO_5020759700" evidence="1">
    <location>
        <begin position="19"/>
        <end position="255"/>
    </location>
</feature>
<proteinExistence type="predicted"/>
<feature type="signal peptide" evidence="1">
    <location>
        <begin position="1"/>
        <end position="18"/>
    </location>
</feature>
<evidence type="ECO:0000313" key="2">
    <source>
        <dbReference type="EMBL" id="RXR21074.1"/>
    </source>
</evidence>
<reference evidence="3" key="1">
    <citation type="submission" date="2019-01" db="EMBL/GenBank/DDBJ databases">
        <title>Cytophagaceae bacterium strain CAR-16.</title>
        <authorList>
            <person name="Chen W.-M."/>
        </authorList>
    </citation>
    <scope>NUCLEOTIDE SEQUENCE [LARGE SCALE GENOMIC DNA]</scope>
    <source>
        <strain evidence="3">LLJ-11</strain>
    </source>
</reference>
<dbReference type="RefSeq" id="WP_129434590.1">
    <property type="nucleotide sequence ID" value="NZ_SBKO01000001.1"/>
</dbReference>
<dbReference type="AlphaFoldDB" id="A0A4Q1K745"/>